<organism evidence="2 3">
    <name type="scientific">Marmota monax</name>
    <name type="common">Woodchuck</name>
    <dbReference type="NCBI Taxonomy" id="9995"/>
    <lineage>
        <taxon>Eukaryota</taxon>
        <taxon>Metazoa</taxon>
        <taxon>Chordata</taxon>
        <taxon>Craniata</taxon>
        <taxon>Vertebrata</taxon>
        <taxon>Euteleostomi</taxon>
        <taxon>Mammalia</taxon>
        <taxon>Eutheria</taxon>
        <taxon>Euarchontoglires</taxon>
        <taxon>Glires</taxon>
        <taxon>Rodentia</taxon>
        <taxon>Sciuromorpha</taxon>
        <taxon>Sciuridae</taxon>
        <taxon>Xerinae</taxon>
        <taxon>Marmotini</taxon>
        <taxon>Marmota</taxon>
    </lineage>
</organism>
<dbReference type="InterPro" id="IPR036179">
    <property type="entry name" value="Ig-like_dom_sf"/>
</dbReference>
<feature type="domain" description="Ig-like" evidence="1">
    <location>
        <begin position="145"/>
        <end position="196"/>
    </location>
</feature>
<accession>A0A5E4C5T0</accession>
<evidence type="ECO:0000313" key="3">
    <source>
        <dbReference type="Proteomes" id="UP000335636"/>
    </source>
</evidence>
<dbReference type="InterPro" id="IPR013098">
    <property type="entry name" value="Ig_I-set"/>
</dbReference>
<dbReference type="Pfam" id="PF07679">
    <property type="entry name" value="I-set"/>
    <property type="match status" value="1"/>
</dbReference>
<dbReference type="AlphaFoldDB" id="A0A5E4C5T0"/>
<dbReference type="SUPFAM" id="SSF48726">
    <property type="entry name" value="Immunoglobulin"/>
    <property type="match status" value="1"/>
</dbReference>
<keyword evidence="3" id="KW-1185">Reference proteome</keyword>
<dbReference type="Gene3D" id="2.60.40.10">
    <property type="entry name" value="Immunoglobulins"/>
    <property type="match status" value="1"/>
</dbReference>
<proteinExistence type="predicted"/>
<dbReference type="EMBL" id="CABDUW010000951">
    <property type="protein sequence ID" value="VTJ77224.1"/>
    <property type="molecule type" value="Genomic_DNA"/>
</dbReference>
<sequence length="196" mass="21623">MNACVLWRPSVLYLSGSFPSCPEEALNNAQEQTVDDSFPCPRLFLQLGPAPDKLRLCFPVPKTIVVGFSFLELVPSVRWASTLPIRVVNPSSPCHQQRASPFHTCRWTVHHGVSCCSPGHFLVQRFCPVRSFIAHLNVLPSEALPQFTVTPEDRVVIEGQTVDFQCEATGNPQPVIAWTKGGKTPARACGAHSFRT</sequence>
<dbReference type="Proteomes" id="UP000335636">
    <property type="component" value="Unassembled WGS sequence"/>
</dbReference>
<gene>
    <name evidence="2" type="ORF">MONAX_5E001211</name>
</gene>
<name>A0A5E4C5T0_MARMO</name>
<evidence type="ECO:0000313" key="2">
    <source>
        <dbReference type="EMBL" id="VTJ77224.1"/>
    </source>
</evidence>
<dbReference type="InterPro" id="IPR007110">
    <property type="entry name" value="Ig-like_dom"/>
</dbReference>
<dbReference type="InterPro" id="IPR013783">
    <property type="entry name" value="Ig-like_fold"/>
</dbReference>
<reference evidence="2" key="1">
    <citation type="submission" date="2019-04" db="EMBL/GenBank/DDBJ databases">
        <authorList>
            <person name="Alioto T."/>
            <person name="Alioto T."/>
        </authorList>
    </citation>
    <scope>NUCLEOTIDE SEQUENCE [LARGE SCALE GENOMIC DNA]</scope>
</reference>
<dbReference type="PROSITE" id="PS50835">
    <property type="entry name" value="IG_LIKE"/>
    <property type="match status" value="1"/>
</dbReference>
<protein>
    <recommendedName>
        <fullName evidence="1">Ig-like domain-containing protein</fullName>
    </recommendedName>
</protein>
<evidence type="ECO:0000259" key="1">
    <source>
        <dbReference type="PROSITE" id="PS50835"/>
    </source>
</evidence>
<comment type="caution">
    <text evidence="2">The sequence shown here is derived from an EMBL/GenBank/DDBJ whole genome shotgun (WGS) entry which is preliminary data.</text>
</comment>